<feature type="signal peptide" evidence="1">
    <location>
        <begin position="1"/>
        <end position="19"/>
    </location>
</feature>
<sequence>MLDVKAVCLMMFLNKIAEAVRCESCYNYNGQACISNGDCYGNFCLFEQIQRPNGVVSVRKSCLNYGEFQFDDGMVITNLNQCVARRLNTGLIYVLLCASEDNCNRNCITTATATSQPPHGTVSCYDCTTYDGTDCQTNMCNARYCTYERKIMGNQMILKKGCTDVPLLFLDDGTAVDVVGVCEIRNTVTSSNYVKLCNDANFCNNYCNTDVTIEPLQPTVEPPQKQPMVTCYECESFGADCFTGQCTALYCLYQRQRRRSTGTTYVKKSCTNVPFVEYPDNRPSSALNTCEYRTIDDIQYEVKVCNTGNNCNIGCPAQDAEQVISCYQCEATNQADCTSGSCQGRYCLFLRTQTSLGVTIKKSCSNTNELLYPDGGRYASFGICEYRQINSVNYDYKLCNSSSFCNTPCPAGPFVTTTFAPSSSAYYASYLMSTLTILMSLLVQ</sequence>
<gene>
    <name evidence="2" type="ORF">CYNAS_LOCUS18338</name>
</gene>
<evidence type="ECO:0008006" key="4">
    <source>
        <dbReference type="Google" id="ProtNLM"/>
    </source>
</evidence>
<evidence type="ECO:0000256" key="1">
    <source>
        <dbReference type="SAM" id="SignalP"/>
    </source>
</evidence>
<evidence type="ECO:0000313" key="3">
    <source>
        <dbReference type="Proteomes" id="UP001176961"/>
    </source>
</evidence>
<reference evidence="2" key="1">
    <citation type="submission" date="2023-07" db="EMBL/GenBank/DDBJ databases">
        <authorList>
            <consortium name="CYATHOMIX"/>
        </authorList>
    </citation>
    <scope>NUCLEOTIDE SEQUENCE</scope>
    <source>
        <strain evidence="2">N/A</strain>
    </source>
</reference>
<comment type="caution">
    <text evidence="2">The sequence shown here is derived from an EMBL/GenBank/DDBJ whole genome shotgun (WGS) entry which is preliminary data.</text>
</comment>
<name>A0AA36H8Y5_CYLNA</name>
<proteinExistence type="predicted"/>
<dbReference type="EMBL" id="CATQJL010000316">
    <property type="protein sequence ID" value="CAJ0606355.1"/>
    <property type="molecule type" value="Genomic_DNA"/>
</dbReference>
<dbReference type="Proteomes" id="UP001176961">
    <property type="component" value="Unassembled WGS sequence"/>
</dbReference>
<keyword evidence="3" id="KW-1185">Reference proteome</keyword>
<feature type="chain" id="PRO_5041200704" description="Sodefrin-like factor" evidence="1">
    <location>
        <begin position="20"/>
        <end position="444"/>
    </location>
</feature>
<organism evidence="2 3">
    <name type="scientific">Cylicocyclus nassatus</name>
    <name type="common">Nematode worm</name>
    <dbReference type="NCBI Taxonomy" id="53992"/>
    <lineage>
        <taxon>Eukaryota</taxon>
        <taxon>Metazoa</taxon>
        <taxon>Ecdysozoa</taxon>
        <taxon>Nematoda</taxon>
        <taxon>Chromadorea</taxon>
        <taxon>Rhabditida</taxon>
        <taxon>Rhabditina</taxon>
        <taxon>Rhabditomorpha</taxon>
        <taxon>Strongyloidea</taxon>
        <taxon>Strongylidae</taxon>
        <taxon>Cylicocyclus</taxon>
    </lineage>
</organism>
<protein>
    <recommendedName>
        <fullName evidence="4">Sodefrin-like factor</fullName>
    </recommendedName>
</protein>
<accession>A0AA36H8Y5</accession>
<dbReference type="AlphaFoldDB" id="A0AA36H8Y5"/>
<evidence type="ECO:0000313" key="2">
    <source>
        <dbReference type="EMBL" id="CAJ0606355.1"/>
    </source>
</evidence>
<keyword evidence="1" id="KW-0732">Signal</keyword>